<dbReference type="AlphaFoldDB" id="A0ABD5XW17"/>
<dbReference type="InterPro" id="IPR032816">
    <property type="entry name" value="VTT_dom"/>
</dbReference>
<keyword evidence="3 7" id="KW-0812">Transmembrane</keyword>
<evidence type="ECO:0000256" key="6">
    <source>
        <dbReference type="SAM" id="MobiDB-lite"/>
    </source>
</evidence>
<feature type="transmembrane region" description="Helical" evidence="7">
    <location>
        <begin position="75"/>
        <end position="93"/>
    </location>
</feature>
<proteinExistence type="predicted"/>
<dbReference type="RefSeq" id="WP_274326144.1">
    <property type="nucleotide sequence ID" value="NZ_CP118158.1"/>
</dbReference>
<keyword evidence="5 7" id="KW-0472">Membrane</keyword>
<dbReference type="Proteomes" id="UP001596432">
    <property type="component" value="Unassembled WGS sequence"/>
</dbReference>
<evidence type="ECO:0000256" key="4">
    <source>
        <dbReference type="ARBA" id="ARBA00022989"/>
    </source>
</evidence>
<evidence type="ECO:0000256" key="2">
    <source>
        <dbReference type="ARBA" id="ARBA00022475"/>
    </source>
</evidence>
<gene>
    <name evidence="9" type="ORF">ACFQMA_05545</name>
</gene>
<evidence type="ECO:0000256" key="3">
    <source>
        <dbReference type="ARBA" id="ARBA00022692"/>
    </source>
</evidence>
<name>A0ABD5XW17_9EURY</name>
<dbReference type="GeneID" id="78819554"/>
<feature type="transmembrane region" description="Helical" evidence="7">
    <location>
        <begin position="159"/>
        <end position="182"/>
    </location>
</feature>
<dbReference type="Pfam" id="PF09335">
    <property type="entry name" value="VTT_dom"/>
    <property type="match status" value="1"/>
</dbReference>
<protein>
    <submittedName>
        <fullName evidence="9">TVP38/TMEM64 family protein</fullName>
    </submittedName>
</protein>
<keyword evidence="4 7" id="KW-1133">Transmembrane helix</keyword>
<evidence type="ECO:0000256" key="7">
    <source>
        <dbReference type="SAM" id="Phobius"/>
    </source>
</evidence>
<keyword evidence="10" id="KW-1185">Reference proteome</keyword>
<accession>A0ABD5XW17</accession>
<evidence type="ECO:0000256" key="5">
    <source>
        <dbReference type="ARBA" id="ARBA00023136"/>
    </source>
</evidence>
<reference evidence="9 10" key="1">
    <citation type="journal article" date="2019" name="Int. J. Syst. Evol. Microbiol.">
        <title>The Global Catalogue of Microorganisms (GCM) 10K type strain sequencing project: providing services to taxonomists for standard genome sequencing and annotation.</title>
        <authorList>
            <consortium name="The Broad Institute Genomics Platform"/>
            <consortium name="The Broad Institute Genome Sequencing Center for Infectious Disease"/>
            <person name="Wu L."/>
            <person name="Ma J."/>
        </authorList>
    </citation>
    <scope>NUCLEOTIDE SEQUENCE [LARGE SCALE GENOMIC DNA]</scope>
    <source>
        <strain evidence="9 10">XZYJT29</strain>
    </source>
</reference>
<sequence length="249" mass="25658">MAAAGSDDTDDSADDADDQSTARVFRSPAARRDALVRGLALAGVLAGATVSVLALFPQVTDPIWVRAQVSALGPLAPAAFVGLQTAQVVLAPLPGQVIGASAGYAFGTVAGTVYSMVGVLLGTAIAFTASRRYGRPYVERVVDPAALARWDGFVDRRGAAGLFVLFLLPVFPDDLLCFVAGLSELRLRTVLALVAVGRTPSFLVAAFAGERLADGELVVFAAVSAAVVVGSLAVYVGRKRVLDRLDGAV</sequence>
<organism evidence="9 10">
    <name type="scientific">Halosimplex aquaticum</name>
    <dbReference type="NCBI Taxonomy" id="3026162"/>
    <lineage>
        <taxon>Archaea</taxon>
        <taxon>Methanobacteriati</taxon>
        <taxon>Methanobacteriota</taxon>
        <taxon>Stenosarchaea group</taxon>
        <taxon>Halobacteria</taxon>
        <taxon>Halobacteriales</taxon>
        <taxon>Haloarculaceae</taxon>
        <taxon>Halosimplex</taxon>
    </lineage>
</organism>
<dbReference type="PANTHER" id="PTHR12677">
    <property type="entry name" value="GOLGI APPARATUS MEMBRANE PROTEIN TVP38-RELATED"/>
    <property type="match status" value="1"/>
</dbReference>
<feature type="region of interest" description="Disordered" evidence="6">
    <location>
        <begin position="1"/>
        <end position="23"/>
    </location>
</feature>
<evidence type="ECO:0000313" key="10">
    <source>
        <dbReference type="Proteomes" id="UP001596432"/>
    </source>
</evidence>
<feature type="compositionally biased region" description="Acidic residues" evidence="6">
    <location>
        <begin position="7"/>
        <end position="18"/>
    </location>
</feature>
<evidence type="ECO:0000259" key="8">
    <source>
        <dbReference type="Pfam" id="PF09335"/>
    </source>
</evidence>
<comment type="subcellular location">
    <subcellularLocation>
        <location evidence="1">Cell membrane</location>
        <topology evidence="1">Multi-pass membrane protein</topology>
    </subcellularLocation>
</comment>
<dbReference type="EMBL" id="JBHTAS010000001">
    <property type="protein sequence ID" value="MFC7139302.1"/>
    <property type="molecule type" value="Genomic_DNA"/>
</dbReference>
<comment type="caution">
    <text evidence="9">The sequence shown here is derived from an EMBL/GenBank/DDBJ whole genome shotgun (WGS) entry which is preliminary data.</text>
</comment>
<dbReference type="PANTHER" id="PTHR12677:SF59">
    <property type="entry name" value="GOLGI APPARATUS MEMBRANE PROTEIN TVP38-RELATED"/>
    <property type="match status" value="1"/>
</dbReference>
<keyword evidence="2" id="KW-1003">Cell membrane</keyword>
<dbReference type="GO" id="GO:0005886">
    <property type="term" value="C:plasma membrane"/>
    <property type="evidence" value="ECO:0007669"/>
    <property type="project" value="UniProtKB-SubCell"/>
</dbReference>
<feature type="transmembrane region" description="Helical" evidence="7">
    <location>
        <begin position="215"/>
        <end position="236"/>
    </location>
</feature>
<feature type="transmembrane region" description="Helical" evidence="7">
    <location>
        <begin position="105"/>
        <end position="127"/>
    </location>
</feature>
<dbReference type="InterPro" id="IPR015414">
    <property type="entry name" value="TMEM64"/>
</dbReference>
<evidence type="ECO:0000313" key="9">
    <source>
        <dbReference type="EMBL" id="MFC7139302.1"/>
    </source>
</evidence>
<evidence type="ECO:0000256" key="1">
    <source>
        <dbReference type="ARBA" id="ARBA00004651"/>
    </source>
</evidence>
<feature type="domain" description="VTT" evidence="8">
    <location>
        <begin position="93"/>
        <end position="210"/>
    </location>
</feature>
<feature type="transmembrane region" description="Helical" evidence="7">
    <location>
        <begin position="34"/>
        <end position="55"/>
    </location>
</feature>